<sequence>MKFNSLITLSAAALLFQQVLAADATAPSMNGEELSVASGTESVLSSPVPVDMQAPQEDAPQIAVDAEVPNSLEADLIKNLGWSKKDSSILTGFLNAIDQLSTIIGEKAQQNLDQATVDMLAEFQMHARDLIANAGYEYRQGEDNHRVLTRISTVHQSADGLAGTIEKLVSGLVKLLDKLKTSAKDNEALTKLLDLVEKLLKSLGAYLEKLLVNKPAKGGK</sequence>
<dbReference type="OrthoDB" id="10481096at2759"/>
<keyword evidence="3" id="KW-1185">Reference proteome</keyword>
<gene>
    <name evidence="2" type="primary">ABSGL_05193.1 scaffold 6851</name>
</gene>
<reference evidence="2" key="1">
    <citation type="submission" date="2016-04" db="EMBL/GenBank/DDBJ databases">
        <authorList>
            <person name="Evans L.H."/>
            <person name="Alamgir A."/>
            <person name="Owens N."/>
            <person name="Weber N.D."/>
            <person name="Virtaneva K."/>
            <person name="Barbian K."/>
            <person name="Babar A."/>
            <person name="Rosenke K."/>
        </authorList>
    </citation>
    <scope>NUCLEOTIDE SEQUENCE [LARGE SCALE GENOMIC DNA]</scope>
    <source>
        <strain evidence="2">CBS 101.48</strain>
    </source>
</reference>
<dbReference type="EMBL" id="LT552921">
    <property type="protein sequence ID" value="SAL99548.1"/>
    <property type="molecule type" value="Genomic_DNA"/>
</dbReference>
<feature type="signal peptide" evidence="1">
    <location>
        <begin position="1"/>
        <end position="21"/>
    </location>
</feature>
<accession>A0A163LYF7</accession>
<dbReference type="Proteomes" id="UP000078561">
    <property type="component" value="Unassembled WGS sequence"/>
</dbReference>
<name>A0A163LYF7_ABSGL</name>
<evidence type="ECO:0000313" key="2">
    <source>
        <dbReference type="EMBL" id="SAL99548.1"/>
    </source>
</evidence>
<evidence type="ECO:0000313" key="3">
    <source>
        <dbReference type="Proteomes" id="UP000078561"/>
    </source>
</evidence>
<keyword evidence="1" id="KW-0732">Signal</keyword>
<dbReference type="AlphaFoldDB" id="A0A163LYF7"/>
<proteinExistence type="predicted"/>
<evidence type="ECO:0000256" key="1">
    <source>
        <dbReference type="SAM" id="SignalP"/>
    </source>
</evidence>
<protein>
    <submittedName>
        <fullName evidence="2">Uncharacterized protein</fullName>
    </submittedName>
</protein>
<dbReference type="InParanoid" id="A0A163LYF7"/>
<organism evidence="2">
    <name type="scientific">Absidia glauca</name>
    <name type="common">Pin mould</name>
    <dbReference type="NCBI Taxonomy" id="4829"/>
    <lineage>
        <taxon>Eukaryota</taxon>
        <taxon>Fungi</taxon>
        <taxon>Fungi incertae sedis</taxon>
        <taxon>Mucoromycota</taxon>
        <taxon>Mucoromycotina</taxon>
        <taxon>Mucoromycetes</taxon>
        <taxon>Mucorales</taxon>
        <taxon>Cunninghamellaceae</taxon>
        <taxon>Absidia</taxon>
    </lineage>
</organism>
<feature type="chain" id="PRO_5007844078" evidence="1">
    <location>
        <begin position="22"/>
        <end position="220"/>
    </location>
</feature>